<name>K0RAB2_THAOC</name>
<dbReference type="AlphaFoldDB" id="K0RAB2"/>
<evidence type="ECO:0000313" key="1">
    <source>
        <dbReference type="EMBL" id="EJK49169.1"/>
    </source>
</evidence>
<organism evidence="1 2">
    <name type="scientific">Thalassiosira oceanica</name>
    <name type="common">Marine diatom</name>
    <dbReference type="NCBI Taxonomy" id="159749"/>
    <lineage>
        <taxon>Eukaryota</taxon>
        <taxon>Sar</taxon>
        <taxon>Stramenopiles</taxon>
        <taxon>Ochrophyta</taxon>
        <taxon>Bacillariophyta</taxon>
        <taxon>Coscinodiscophyceae</taxon>
        <taxon>Thalassiosirophycidae</taxon>
        <taxon>Thalassiosirales</taxon>
        <taxon>Thalassiosiraceae</taxon>
        <taxon>Thalassiosira</taxon>
    </lineage>
</organism>
<proteinExistence type="predicted"/>
<accession>K0RAB2</accession>
<comment type="caution">
    <text evidence="1">The sequence shown here is derived from an EMBL/GenBank/DDBJ whole genome shotgun (WGS) entry which is preliminary data.</text>
</comment>
<evidence type="ECO:0000313" key="2">
    <source>
        <dbReference type="Proteomes" id="UP000266841"/>
    </source>
</evidence>
<dbReference type="Proteomes" id="UP000266841">
    <property type="component" value="Unassembled WGS sequence"/>
</dbReference>
<keyword evidence="2" id="KW-1185">Reference proteome</keyword>
<dbReference type="EMBL" id="AGNL01045056">
    <property type="protein sequence ID" value="EJK49169.1"/>
    <property type="molecule type" value="Genomic_DNA"/>
</dbReference>
<protein>
    <submittedName>
        <fullName evidence="1">Uncharacterized protein</fullName>
    </submittedName>
</protein>
<gene>
    <name evidence="1" type="ORF">THAOC_31985</name>
</gene>
<sequence>MRGGARHQAPADDAEQQLKADVARLQMRKMAKPISGFEQSQLDRLYQELDCYTGLAESERAKSVSAEKEIASLREDIWRRLR</sequence>
<reference evidence="1 2" key="1">
    <citation type="journal article" date="2012" name="Genome Biol.">
        <title>Genome and low-iron response of an oceanic diatom adapted to chronic iron limitation.</title>
        <authorList>
            <person name="Lommer M."/>
            <person name="Specht M."/>
            <person name="Roy A.S."/>
            <person name="Kraemer L."/>
            <person name="Andreson R."/>
            <person name="Gutowska M.A."/>
            <person name="Wolf J."/>
            <person name="Bergner S.V."/>
            <person name="Schilhabel M.B."/>
            <person name="Klostermeier U.C."/>
            <person name="Beiko R.G."/>
            <person name="Rosenstiel P."/>
            <person name="Hippler M."/>
            <person name="Laroche J."/>
        </authorList>
    </citation>
    <scope>NUCLEOTIDE SEQUENCE [LARGE SCALE GENOMIC DNA]</scope>
    <source>
        <strain evidence="1 2">CCMP1005</strain>
    </source>
</reference>